<sequence>MLEVARFTSSVGCGPGDTVYSWIAWFCSCLSPDCATAATMVIPASAVGSMYTGTTSTLTPAGIALG</sequence>
<reference evidence="1" key="1">
    <citation type="submission" date="2020-05" db="EMBL/GenBank/DDBJ databases">
        <authorList>
            <person name="Chiriac C."/>
            <person name="Salcher M."/>
            <person name="Ghai R."/>
            <person name="Kavagutti S V."/>
        </authorList>
    </citation>
    <scope>NUCLEOTIDE SEQUENCE</scope>
</reference>
<proteinExistence type="predicted"/>
<name>A0A6J5YL95_9ZZZZ</name>
<gene>
    <name evidence="1" type="ORF">UFOPK1392_02067</name>
</gene>
<dbReference type="EMBL" id="CAEMXZ010000128">
    <property type="protein sequence ID" value="CAB4324302.1"/>
    <property type="molecule type" value="Genomic_DNA"/>
</dbReference>
<dbReference type="PROSITE" id="PS51257">
    <property type="entry name" value="PROKAR_LIPOPROTEIN"/>
    <property type="match status" value="1"/>
</dbReference>
<accession>A0A6J5YL95</accession>
<dbReference type="AlphaFoldDB" id="A0A6J5YL95"/>
<protein>
    <submittedName>
        <fullName evidence="1">Unannotated protein</fullName>
    </submittedName>
</protein>
<evidence type="ECO:0000313" key="1">
    <source>
        <dbReference type="EMBL" id="CAB4324302.1"/>
    </source>
</evidence>
<organism evidence="1">
    <name type="scientific">freshwater metagenome</name>
    <dbReference type="NCBI Taxonomy" id="449393"/>
    <lineage>
        <taxon>unclassified sequences</taxon>
        <taxon>metagenomes</taxon>
        <taxon>ecological metagenomes</taxon>
    </lineage>
</organism>